<dbReference type="Gene3D" id="2.170.16.10">
    <property type="entry name" value="Hedgehog/Intein (Hint) domain"/>
    <property type="match status" value="1"/>
</dbReference>
<dbReference type="SUPFAM" id="SSF51294">
    <property type="entry name" value="Hedgehog/intein (Hint) domain"/>
    <property type="match status" value="1"/>
</dbReference>
<dbReference type="EMBL" id="JBHTBW010000076">
    <property type="protein sequence ID" value="MFC7443080.1"/>
    <property type="molecule type" value="Genomic_DNA"/>
</dbReference>
<name>A0ABW2RPU3_9BACL</name>
<dbReference type="InterPro" id="IPR030934">
    <property type="entry name" value="Intein_C"/>
</dbReference>
<evidence type="ECO:0000313" key="2">
    <source>
        <dbReference type="EMBL" id="MFC7443080.1"/>
    </source>
</evidence>
<evidence type="ECO:0000259" key="1">
    <source>
        <dbReference type="SMART" id="SM00306"/>
    </source>
</evidence>
<feature type="domain" description="Hint" evidence="1">
    <location>
        <begin position="2"/>
        <end position="90"/>
    </location>
</feature>
<organism evidence="2 3">
    <name type="scientific">Laceyella putida</name>
    <dbReference type="NCBI Taxonomy" id="110101"/>
    <lineage>
        <taxon>Bacteria</taxon>
        <taxon>Bacillati</taxon>
        <taxon>Bacillota</taxon>
        <taxon>Bacilli</taxon>
        <taxon>Bacillales</taxon>
        <taxon>Thermoactinomycetaceae</taxon>
        <taxon>Laceyella</taxon>
    </lineage>
</organism>
<dbReference type="Proteomes" id="UP001596500">
    <property type="component" value="Unassembled WGS sequence"/>
</dbReference>
<dbReference type="InterPro" id="IPR006141">
    <property type="entry name" value="Intein_N"/>
</dbReference>
<dbReference type="InterPro" id="IPR003587">
    <property type="entry name" value="Hint_dom_N"/>
</dbReference>
<dbReference type="Pfam" id="PF07591">
    <property type="entry name" value="PT-HINT"/>
    <property type="match status" value="1"/>
</dbReference>
<dbReference type="NCBIfam" id="TIGR01443">
    <property type="entry name" value="intein_Cterm"/>
    <property type="match status" value="1"/>
</dbReference>
<dbReference type="SMART" id="SM00306">
    <property type="entry name" value="HintN"/>
    <property type="match status" value="1"/>
</dbReference>
<dbReference type="PROSITE" id="PS50817">
    <property type="entry name" value="INTEIN_N_TER"/>
    <property type="match status" value="1"/>
</dbReference>
<dbReference type="RefSeq" id="WP_379867410.1">
    <property type="nucleotide sequence ID" value="NZ_JBHTBW010000076.1"/>
</dbReference>
<sequence>MNTKVLTDKGQKKIQDIRIGDKVLAKDEKTGKQDYKTVQWLYERKVKEIYKLYIGKTVIETTDEHPFWVKGRGWVKAKDLKAGDQLEDADGRAVVLDKVERIIKKTIVYNFSVDKFHTYYVSNLGIFTHNMCGSTTTIYRKQDHPDSLRLSVDEAGNVSLKGDGKLYLNMSGDISHSRTFRGSGGHIVAFDMPTSYVRGILDAALPQRKPKGFKGSKSEWKRLFRTSPEISDPSKSPGLIGIPTNMLDEFMSNIIPGSGRIIKN</sequence>
<dbReference type="PROSITE" id="PS50818">
    <property type="entry name" value="INTEIN_C_TER"/>
    <property type="match status" value="1"/>
</dbReference>
<reference evidence="3" key="1">
    <citation type="journal article" date="2019" name="Int. J. Syst. Evol. Microbiol.">
        <title>The Global Catalogue of Microorganisms (GCM) 10K type strain sequencing project: providing services to taxonomists for standard genome sequencing and annotation.</title>
        <authorList>
            <consortium name="The Broad Institute Genomics Platform"/>
            <consortium name="The Broad Institute Genome Sequencing Center for Infectious Disease"/>
            <person name="Wu L."/>
            <person name="Ma J."/>
        </authorList>
    </citation>
    <scope>NUCLEOTIDE SEQUENCE [LARGE SCALE GENOMIC DNA]</scope>
    <source>
        <strain evidence="3">CGMCC 1.12942</strain>
    </source>
</reference>
<dbReference type="CDD" id="cd00081">
    <property type="entry name" value="Hint"/>
    <property type="match status" value="1"/>
</dbReference>
<comment type="caution">
    <text evidence="2">The sequence shown here is derived from an EMBL/GenBank/DDBJ whole genome shotgun (WGS) entry which is preliminary data.</text>
</comment>
<protein>
    <submittedName>
        <fullName evidence="2">Polymorphic toxin-type HINT domain-containing protein</fullName>
    </submittedName>
</protein>
<gene>
    <name evidence="2" type="ORF">ACFQNG_18600</name>
</gene>
<evidence type="ECO:0000313" key="3">
    <source>
        <dbReference type="Proteomes" id="UP001596500"/>
    </source>
</evidence>
<proteinExistence type="predicted"/>
<accession>A0ABW2RPU3</accession>
<dbReference type="InterPro" id="IPR036844">
    <property type="entry name" value="Hint_dom_sf"/>
</dbReference>
<keyword evidence="3" id="KW-1185">Reference proteome</keyword>